<gene>
    <name evidence="1" type="ORF">GCM10007971_22210</name>
</gene>
<accession>A0A917XZK8</accession>
<reference evidence="1" key="1">
    <citation type="journal article" date="2014" name="Int. J. Syst. Evol. Microbiol.">
        <title>Complete genome sequence of Corynebacterium casei LMG S-19264T (=DSM 44701T), isolated from a smear-ripened cheese.</title>
        <authorList>
            <consortium name="US DOE Joint Genome Institute (JGI-PGF)"/>
            <person name="Walter F."/>
            <person name="Albersmeier A."/>
            <person name="Kalinowski J."/>
            <person name="Ruckert C."/>
        </authorList>
    </citation>
    <scope>NUCLEOTIDE SEQUENCE</scope>
    <source>
        <strain evidence="1">JCM 17251</strain>
    </source>
</reference>
<sequence>MSKLTFQDHVKELKKKLNLDDEVIVIPVNDEKERLVKYEQFYKEKCDISLTELLIKSKIINGVFLWHLDKVVLVRNEQLIGTLAHEMRHAWQYKNSEKKRFKIKLNITPTNEKLLKRLLRWMHYNFFSRVEFNANKYAFRYCIRHGFVKEALYYLMKSILSCSTLVYDFHLFLLGRLKDVKNNNT</sequence>
<dbReference type="AlphaFoldDB" id="A0A917XZK8"/>
<evidence type="ECO:0000313" key="1">
    <source>
        <dbReference type="EMBL" id="GGN59269.1"/>
    </source>
</evidence>
<keyword evidence="2" id="KW-1185">Reference proteome</keyword>
<comment type="caution">
    <text evidence="1">The sequence shown here is derived from an EMBL/GenBank/DDBJ whole genome shotgun (WGS) entry which is preliminary data.</text>
</comment>
<protein>
    <submittedName>
        <fullName evidence="1">Uncharacterized protein</fullName>
    </submittedName>
</protein>
<dbReference type="EMBL" id="BMOS01000014">
    <property type="protein sequence ID" value="GGN59269.1"/>
    <property type="molecule type" value="Genomic_DNA"/>
</dbReference>
<organism evidence="1 2">
    <name type="scientific">Oceanobacillus indicireducens</name>
    <dbReference type="NCBI Taxonomy" id="1004261"/>
    <lineage>
        <taxon>Bacteria</taxon>
        <taxon>Bacillati</taxon>
        <taxon>Bacillota</taxon>
        <taxon>Bacilli</taxon>
        <taxon>Bacillales</taxon>
        <taxon>Bacillaceae</taxon>
        <taxon>Oceanobacillus</taxon>
    </lineage>
</organism>
<dbReference type="Proteomes" id="UP000624041">
    <property type="component" value="Unassembled WGS sequence"/>
</dbReference>
<evidence type="ECO:0000313" key="2">
    <source>
        <dbReference type="Proteomes" id="UP000624041"/>
    </source>
</evidence>
<name>A0A917XZK8_9BACI</name>
<dbReference type="RefSeq" id="WP_188857308.1">
    <property type="nucleotide sequence ID" value="NZ_BMOS01000014.1"/>
</dbReference>
<proteinExistence type="predicted"/>
<reference evidence="1" key="2">
    <citation type="submission" date="2020-09" db="EMBL/GenBank/DDBJ databases">
        <authorList>
            <person name="Sun Q."/>
            <person name="Ohkuma M."/>
        </authorList>
    </citation>
    <scope>NUCLEOTIDE SEQUENCE</scope>
    <source>
        <strain evidence="1">JCM 17251</strain>
    </source>
</reference>